<dbReference type="GO" id="GO:0006865">
    <property type="term" value="P:amino acid transport"/>
    <property type="evidence" value="ECO:0007669"/>
    <property type="project" value="UniProtKB-KW"/>
</dbReference>
<dbReference type="Gene3D" id="3.40.50.2300">
    <property type="match status" value="2"/>
</dbReference>
<organism evidence="7">
    <name type="scientific">Rhodococcus rhodochrous</name>
    <dbReference type="NCBI Taxonomy" id="1829"/>
    <lineage>
        <taxon>Bacteria</taxon>
        <taxon>Bacillati</taxon>
        <taxon>Actinomycetota</taxon>
        <taxon>Actinomycetes</taxon>
        <taxon>Mycobacteriales</taxon>
        <taxon>Nocardiaceae</taxon>
        <taxon>Rhodococcus</taxon>
    </lineage>
</organism>
<accession>Q53041</accession>
<dbReference type="EMBL" id="D67028">
    <property type="protein sequence ID" value="BAA11047.1"/>
    <property type="molecule type" value="Genomic_DNA"/>
</dbReference>
<dbReference type="InterPro" id="IPR028082">
    <property type="entry name" value="Peripla_BP_I"/>
</dbReference>
<feature type="region of interest" description="Disordered" evidence="5">
    <location>
        <begin position="1"/>
        <end position="21"/>
    </location>
</feature>
<dbReference type="AlphaFoldDB" id="Q53041"/>
<keyword evidence="3" id="KW-0732">Signal</keyword>
<dbReference type="PRINTS" id="PR00337">
    <property type="entry name" value="LEUILEVALBP"/>
</dbReference>
<evidence type="ECO:0000256" key="2">
    <source>
        <dbReference type="ARBA" id="ARBA00022448"/>
    </source>
</evidence>
<dbReference type="CDD" id="cd06331">
    <property type="entry name" value="PBP1_AmiC-like"/>
    <property type="match status" value="1"/>
</dbReference>
<sequence>MRRRGFPTSRNASSHPRLGLLTSKSGPGSLFATSIDNAAMLALEEINAEGGIHGSPVELIVGDDATDPQTGVMEARRLVQAGCRTILVAATSATYTAVAEALSDAPVLLVQPVMNEGGRGDRLRLQLGERPDDQLAAAVKPLMRMEGVRRWFLAGDDYCWPRTTHGLARQLLPRYGAGVVGEEFASLGTRDFAPIIESIQKSGADIVLSTFVGADAVAFERQCYAMGLRDQCITLAPALEESTLTYIGDEAARGLYSVSGYFQGLQTEGNASLLKRYRAQFGPWAPPLSTLSESVFEAVHIWWQAARKAEDSERIAAAMRHGEFQLPRGTVTLSEDRLRQQLHLTKATGTELYPALG</sequence>
<evidence type="ECO:0000256" key="3">
    <source>
        <dbReference type="ARBA" id="ARBA00022729"/>
    </source>
</evidence>
<dbReference type="PANTHER" id="PTHR47628">
    <property type="match status" value="1"/>
</dbReference>
<keyword evidence="2" id="KW-0813">Transport</keyword>
<dbReference type="PANTHER" id="PTHR47628:SF1">
    <property type="entry name" value="ALIPHATIC AMIDASE EXPRESSION-REGULATING PROTEIN"/>
    <property type="match status" value="1"/>
</dbReference>
<gene>
    <name evidence="7" type="primary">nhlC</name>
</gene>
<evidence type="ECO:0000256" key="4">
    <source>
        <dbReference type="ARBA" id="ARBA00022970"/>
    </source>
</evidence>
<protein>
    <submittedName>
        <fullName evidence="7">Nitrile hydratase regulatar 1</fullName>
    </submittedName>
</protein>
<feature type="domain" description="Leucine-binding protein" evidence="6">
    <location>
        <begin position="17"/>
        <end position="335"/>
    </location>
</feature>
<evidence type="ECO:0000256" key="1">
    <source>
        <dbReference type="ARBA" id="ARBA00010062"/>
    </source>
</evidence>
<proteinExistence type="inferred from homology"/>
<comment type="similarity">
    <text evidence="1">Belongs to the leucine-binding protein family.</text>
</comment>
<evidence type="ECO:0000256" key="5">
    <source>
        <dbReference type="SAM" id="MobiDB-lite"/>
    </source>
</evidence>
<name>Q53041_RHORH</name>
<evidence type="ECO:0000313" key="7">
    <source>
        <dbReference type="EMBL" id="BAA11047.1"/>
    </source>
</evidence>
<dbReference type="SUPFAM" id="SSF53822">
    <property type="entry name" value="Periplasmic binding protein-like I"/>
    <property type="match status" value="1"/>
</dbReference>
<reference evidence="7" key="1">
    <citation type="journal article" date="1996" name="J. Biol. Chem.">
        <title>A novel gene cluster including the Rhodococcus rhodochrous J1 nhlBA genes encoding a low molecular mass nitrile hydratase (L-NHase) induced by its reaction product.</title>
        <authorList>
            <person name="Komeda H."/>
            <person name="Kobayashi M."/>
            <person name="Shimizu S."/>
        </authorList>
    </citation>
    <scope>NUCLEOTIDE SEQUENCE</scope>
    <source>
        <strain evidence="7">J1</strain>
    </source>
</reference>
<evidence type="ECO:0000259" key="6">
    <source>
        <dbReference type="Pfam" id="PF13458"/>
    </source>
</evidence>
<dbReference type="InterPro" id="IPR000709">
    <property type="entry name" value="Leu_Ile_Val-bd"/>
</dbReference>
<dbReference type="Pfam" id="PF13458">
    <property type="entry name" value="Peripla_BP_6"/>
    <property type="match status" value="1"/>
</dbReference>
<dbReference type="InterPro" id="IPR028081">
    <property type="entry name" value="Leu-bd"/>
</dbReference>
<keyword evidence="4" id="KW-0029">Amino-acid transport</keyword>